<dbReference type="InParanoid" id="M0ZWY1"/>
<dbReference type="PaxDb" id="4113-PGSC0003DMT400009790"/>
<evidence type="ECO:0000313" key="2">
    <source>
        <dbReference type="EnsemblPlants" id="PGSC0003DMT400009790"/>
    </source>
</evidence>
<dbReference type="eggNOG" id="KOG1033">
    <property type="taxonomic scope" value="Eukaryota"/>
</dbReference>
<name>M0ZWY1_SOLTU</name>
<dbReference type="AlphaFoldDB" id="M0ZWY1"/>
<dbReference type="EnsemblPlants" id="PGSC0003DMT400009790">
    <property type="protein sequence ID" value="PGSC0003DMT400009790"/>
    <property type="gene ID" value="PGSC0003DMG400003832"/>
</dbReference>
<reference evidence="3" key="1">
    <citation type="journal article" date="2011" name="Nature">
        <title>Genome sequence and analysis of the tuber crop potato.</title>
        <authorList>
            <consortium name="The Potato Genome Sequencing Consortium"/>
        </authorList>
    </citation>
    <scope>NUCLEOTIDE SEQUENCE [LARGE SCALE GENOMIC DNA]</scope>
    <source>
        <strain evidence="3">cv. DM1-3 516 R44</strain>
    </source>
</reference>
<dbReference type="Proteomes" id="UP000011115">
    <property type="component" value="Unassembled WGS sequence"/>
</dbReference>
<organism evidence="2 3">
    <name type="scientific">Solanum tuberosum</name>
    <name type="common">Potato</name>
    <dbReference type="NCBI Taxonomy" id="4113"/>
    <lineage>
        <taxon>Eukaryota</taxon>
        <taxon>Viridiplantae</taxon>
        <taxon>Streptophyta</taxon>
        <taxon>Embryophyta</taxon>
        <taxon>Tracheophyta</taxon>
        <taxon>Spermatophyta</taxon>
        <taxon>Magnoliopsida</taxon>
        <taxon>eudicotyledons</taxon>
        <taxon>Gunneridae</taxon>
        <taxon>Pentapetalae</taxon>
        <taxon>asterids</taxon>
        <taxon>lamiids</taxon>
        <taxon>Solanales</taxon>
        <taxon>Solanaceae</taxon>
        <taxon>Solanoideae</taxon>
        <taxon>Solaneae</taxon>
        <taxon>Solanum</taxon>
    </lineage>
</organism>
<accession>M0ZWY1</accession>
<proteinExistence type="predicted"/>
<feature type="region of interest" description="Disordered" evidence="1">
    <location>
        <begin position="1"/>
        <end position="75"/>
    </location>
</feature>
<evidence type="ECO:0000256" key="1">
    <source>
        <dbReference type="SAM" id="MobiDB-lite"/>
    </source>
</evidence>
<protein>
    <submittedName>
        <fullName evidence="2">Ubiquitin ligase protein cop1</fullName>
    </submittedName>
</protein>
<reference evidence="2" key="2">
    <citation type="submission" date="2015-06" db="UniProtKB">
        <authorList>
            <consortium name="EnsemblPlants"/>
        </authorList>
    </citation>
    <scope>IDENTIFICATION</scope>
    <source>
        <strain evidence="2">DM1-3 516 R44</strain>
    </source>
</reference>
<dbReference type="STRING" id="4113.M0ZWY1"/>
<evidence type="ECO:0000313" key="3">
    <source>
        <dbReference type="Proteomes" id="UP000011115"/>
    </source>
</evidence>
<sequence length="103" mass="11798">MQTPLKMKGGSSLEPAKHLNSRRTNITEDHDSGSSGSRKRSRSSTGEESDGHPDETQKFERHIENKSSISAKSSRLMKNFRKLEAAYFMTRRRVIKRDKSMRS</sequence>
<dbReference type="Gramene" id="PGSC0003DMT400009790">
    <property type="protein sequence ID" value="PGSC0003DMT400009790"/>
    <property type="gene ID" value="PGSC0003DMG400003832"/>
</dbReference>
<dbReference type="HOGENOM" id="CLU_2268629_0_0_1"/>
<keyword evidence="3" id="KW-1185">Reference proteome</keyword>
<feature type="compositionally biased region" description="Basic and acidic residues" evidence="1">
    <location>
        <begin position="49"/>
        <end position="65"/>
    </location>
</feature>